<evidence type="ECO:0000259" key="14">
    <source>
        <dbReference type="Pfam" id="PF03109"/>
    </source>
</evidence>
<dbReference type="InterPro" id="IPR050154">
    <property type="entry name" value="UbiB_kinase"/>
</dbReference>
<keyword evidence="10 13" id="KW-0067">ATP-binding</keyword>
<dbReference type="InterPro" id="IPR045308">
    <property type="entry name" value="UbiB_bact"/>
</dbReference>
<evidence type="ECO:0000256" key="2">
    <source>
        <dbReference type="ARBA" id="ARBA00009670"/>
    </source>
</evidence>
<dbReference type="EMBL" id="CACRTZ010000032">
    <property type="protein sequence ID" value="VYU55336.1"/>
    <property type="molecule type" value="Genomic_DNA"/>
</dbReference>
<dbReference type="NCBIfam" id="TIGR01982">
    <property type="entry name" value="UbiB"/>
    <property type="match status" value="1"/>
</dbReference>
<keyword evidence="11 13" id="KW-1133">Transmembrane helix</keyword>
<proteinExistence type="inferred from homology"/>
<keyword evidence="5 13" id="KW-0808">Transferase</keyword>
<sequence length="546" mass="63292">MTPGEIRRLYFIIQTFLSYGLDELIPRMRVTLPLRLWRRTLFWMPNRHKDRVLGERLRLALQELGPVWIKFGQMLSTRRDLFPPDIADQLALLQDRVAPFDGVLAKRQIEKAMGDRPVEEWFDDFSIEPLASASIAQVHTARLKENGKEVVIKVIRPDILPIIKADLKLIHRLAGWLPRLLPDGRRLRPREVVREYEKTLIDELDLLREAANAIQLRRNFEGSPMLYVPEVYSDYCSQTMLVMERIYGIPVSDVAALEKNGTDLKLLAERGVQVFFTQVFRDSFFHGDMHPGNIFVSYDHPHDPQYIGIDCGIVGSLNKEDKRYLAENFIAFFNRDYRKVAELHVDSGWVPPDTNVEEFEFAIRTVCEPIFEKPLAEISFGHVLLNLFNTARRFNMEVQPQLVLLQKTLLYIEGVGRQLYPQLDLWKTAKPFLETWIKDQVGLPALVRSVKEKAPFWIEKMPELPELIYNSLRQGKQLQHSVDKIARELETNHVRQGQSRYLFGIGATLLLSGTLLLINRPEWGYSPGWLMAGGVLAWIIGWRKTR</sequence>
<comment type="caution">
    <text evidence="13">Lacks conserved residue(s) required for the propagation of feature annotation.</text>
</comment>
<keyword evidence="6 13" id="KW-0831">Ubiquinone biosynthesis</keyword>
<dbReference type="InterPro" id="IPR004147">
    <property type="entry name" value="ABC1_dom"/>
</dbReference>
<evidence type="ECO:0000256" key="12">
    <source>
        <dbReference type="ARBA" id="ARBA00023136"/>
    </source>
</evidence>
<protein>
    <recommendedName>
        <fullName evidence="13">Probable protein kinase UbiB</fullName>
        <ecNumber evidence="13">2.7.-.-</ecNumber>
    </recommendedName>
    <alternativeName>
        <fullName evidence="13">Ubiquinone biosynthesis protein UbiB</fullName>
    </alternativeName>
</protein>
<dbReference type="GO" id="GO:0004672">
    <property type="term" value="F:protein kinase activity"/>
    <property type="evidence" value="ECO:0007669"/>
    <property type="project" value="UniProtKB-UniRule"/>
</dbReference>
<feature type="binding site" evidence="13">
    <location>
        <begin position="130"/>
        <end position="138"/>
    </location>
    <ligand>
        <name>ATP</name>
        <dbReference type="ChEBI" id="CHEBI:30616"/>
    </ligand>
</feature>
<comment type="similarity">
    <text evidence="2">Belongs to the protein kinase superfamily. ADCK protein kinase family.</text>
</comment>
<dbReference type="CDD" id="cd13972">
    <property type="entry name" value="UbiB"/>
    <property type="match status" value="1"/>
</dbReference>
<dbReference type="GO" id="GO:0005886">
    <property type="term" value="C:plasma membrane"/>
    <property type="evidence" value="ECO:0007669"/>
    <property type="project" value="UniProtKB-SubCell"/>
</dbReference>
<evidence type="ECO:0000256" key="9">
    <source>
        <dbReference type="ARBA" id="ARBA00022777"/>
    </source>
</evidence>
<dbReference type="EC" id="2.7.-.-" evidence="13"/>
<evidence type="ECO:0000256" key="8">
    <source>
        <dbReference type="ARBA" id="ARBA00022741"/>
    </source>
</evidence>
<reference evidence="15" key="1">
    <citation type="submission" date="2019-11" db="EMBL/GenBank/DDBJ databases">
        <authorList>
            <person name="Feng L."/>
        </authorList>
    </citation>
    <scope>NUCLEOTIDE SEQUENCE</scope>
    <source>
        <strain evidence="15">EMassiliensisLFYP7</strain>
    </source>
</reference>
<dbReference type="GO" id="GO:0010795">
    <property type="term" value="P:regulation of ubiquinone biosynthetic process"/>
    <property type="evidence" value="ECO:0007669"/>
    <property type="project" value="UniProtKB-UniRule"/>
</dbReference>
<accession>A0A6N3FTZ5</accession>
<comment type="similarity">
    <text evidence="13">Belongs to the ABC1 family. UbiB subfamily.</text>
</comment>
<keyword evidence="7 13" id="KW-0812">Transmembrane</keyword>
<evidence type="ECO:0000256" key="7">
    <source>
        <dbReference type="ARBA" id="ARBA00022692"/>
    </source>
</evidence>
<evidence type="ECO:0000256" key="1">
    <source>
        <dbReference type="ARBA" id="ARBA00005020"/>
    </source>
</evidence>
<comment type="subcellular location">
    <subcellularLocation>
        <location evidence="13">Cell membrane</location>
        <topology evidence="13">Multi-pass membrane protein</topology>
    </subcellularLocation>
</comment>
<keyword evidence="4" id="KW-0997">Cell inner membrane</keyword>
<dbReference type="GO" id="GO:0006744">
    <property type="term" value="P:ubiquinone biosynthetic process"/>
    <property type="evidence" value="ECO:0007669"/>
    <property type="project" value="UniProtKB-UniPathway"/>
</dbReference>
<comment type="pathway">
    <text evidence="1 13">Cofactor biosynthesis; ubiquinone biosynthesis [regulation].</text>
</comment>
<organism evidence="15">
    <name type="scientific">Phytobacter massiliensis</name>
    <dbReference type="NCBI Taxonomy" id="1485952"/>
    <lineage>
        <taxon>Bacteria</taxon>
        <taxon>Pseudomonadati</taxon>
        <taxon>Pseudomonadota</taxon>
        <taxon>Gammaproteobacteria</taxon>
        <taxon>Enterobacterales</taxon>
        <taxon>Enterobacteriaceae</taxon>
        <taxon>Phytobacter</taxon>
    </lineage>
</organism>
<dbReference type="PANTHER" id="PTHR10566:SF113">
    <property type="entry name" value="PROTEIN ACTIVITY OF BC1 COMPLEX KINASE 7, CHLOROPLASTIC"/>
    <property type="match status" value="1"/>
</dbReference>
<feature type="domain" description="ABC1 atypical kinase-like" evidence="14">
    <location>
        <begin position="93"/>
        <end position="344"/>
    </location>
</feature>
<evidence type="ECO:0000256" key="5">
    <source>
        <dbReference type="ARBA" id="ARBA00022679"/>
    </source>
</evidence>
<dbReference type="OrthoDB" id="9795390at2"/>
<keyword evidence="8 13" id="KW-0547">Nucleotide-binding</keyword>
<evidence type="ECO:0000313" key="15">
    <source>
        <dbReference type="EMBL" id="VYU55336.1"/>
    </source>
</evidence>
<evidence type="ECO:0000256" key="3">
    <source>
        <dbReference type="ARBA" id="ARBA00022475"/>
    </source>
</evidence>
<evidence type="ECO:0000256" key="11">
    <source>
        <dbReference type="ARBA" id="ARBA00022989"/>
    </source>
</evidence>
<dbReference type="Pfam" id="PF03109">
    <property type="entry name" value="ABC1"/>
    <property type="match status" value="1"/>
</dbReference>
<dbReference type="GO" id="GO:0005524">
    <property type="term" value="F:ATP binding"/>
    <property type="evidence" value="ECO:0007669"/>
    <property type="project" value="UniProtKB-KW"/>
</dbReference>
<keyword evidence="3 13" id="KW-1003">Cell membrane</keyword>
<dbReference type="HAMAP" id="MF_00414">
    <property type="entry name" value="UbiB"/>
    <property type="match status" value="1"/>
</dbReference>
<evidence type="ECO:0000256" key="10">
    <source>
        <dbReference type="ARBA" id="ARBA00022840"/>
    </source>
</evidence>
<comment type="function">
    <text evidence="13">Is probably a protein kinase regulator of UbiI activity which is involved in aerobic coenzyme Q (ubiquinone) biosynthesis.</text>
</comment>
<evidence type="ECO:0000256" key="6">
    <source>
        <dbReference type="ARBA" id="ARBA00022688"/>
    </source>
</evidence>
<dbReference type="SUPFAM" id="SSF56112">
    <property type="entry name" value="Protein kinase-like (PK-like)"/>
    <property type="match status" value="1"/>
</dbReference>
<feature type="transmembrane region" description="Helical" evidence="13">
    <location>
        <begin position="501"/>
        <end position="518"/>
    </location>
</feature>
<feature type="active site" description="Proton acceptor" evidence="13">
    <location>
        <position position="288"/>
    </location>
</feature>
<dbReference type="UniPathway" id="UPA00232"/>
<dbReference type="InterPro" id="IPR011009">
    <property type="entry name" value="Kinase-like_dom_sf"/>
</dbReference>
<feature type="transmembrane region" description="Helical" evidence="13">
    <location>
        <begin position="524"/>
        <end position="542"/>
    </location>
</feature>
<keyword evidence="12 13" id="KW-0472">Membrane</keyword>
<gene>
    <name evidence="13 15" type="primary">ubiB</name>
    <name evidence="15" type="ORF">EMLFYP7_02818</name>
</gene>
<name>A0A6N3FTZ5_9ENTR</name>
<evidence type="ECO:0000256" key="4">
    <source>
        <dbReference type="ARBA" id="ARBA00022519"/>
    </source>
</evidence>
<dbReference type="RefSeq" id="WP_044185755.1">
    <property type="nucleotide sequence ID" value="NZ_CABKSF010000007.1"/>
</dbReference>
<evidence type="ECO:0000256" key="13">
    <source>
        <dbReference type="HAMAP-Rule" id="MF_00414"/>
    </source>
</evidence>
<dbReference type="AlphaFoldDB" id="A0A6N3FTZ5"/>
<dbReference type="NCBIfam" id="NF003404">
    <property type="entry name" value="PRK04750.1"/>
    <property type="match status" value="1"/>
</dbReference>
<keyword evidence="9 13" id="KW-0418">Kinase</keyword>
<dbReference type="InterPro" id="IPR010232">
    <property type="entry name" value="UbiB"/>
</dbReference>
<dbReference type="PANTHER" id="PTHR10566">
    <property type="entry name" value="CHAPERONE-ACTIVITY OF BC1 COMPLEX CABC1 -RELATED"/>
    <property type="match status" value="1"/>
</dbReference>
<feature type="binding site" evidence="13">
    <location>
        <position position="153"/>
    </location>
    <ligand>
        <name>ATP</name>
        <dbReference type="ChEBI" id="CHEBI:30616"/>
    </ligand>
</feature>